<dbReference type="RefSeq" id="WP_220133394.1">
    <property type="nucleotide sequence ID" value="NZ_BAABAM010000006.1"/>
</dbReference>
<proteinExistence type="predicted"/>
<reference evidence="3 4" key="1">
    <citation type="submission" date="2020-07" db="EMBL/GenBank/DDBJ databases">
        <title>Genomic Encyclopedia of Type Strains, Phase IV (KMG-IV): sequencing the most valuable type-strain genomes for metagenomic binning, comparative biology and taxonomic classification.</title>
        <authorList>
            <person name="Goeker M."/>
        </authorList>
    </citation>
    <scope>NUCLEOTIDE SEQUENCE [LARGE SCALE GENOMIC DNA]</scope>
    <source>
        <strain evidence="3 4">DSM 45533</strain>
    </source>
</reference>
<dbReference type="SUPFAM" id="SSF56317">
    <property type="entry name" value="Carbon-nitrogen hydrolase"/>
    <property type="match status" value="1"/>
</dbReference>
<dbReference type="EMBL" id="JACDUR010000002">
    <property type="protein sequence ID" value="MBA2890734.1"/>
    <property type="molecule type" value="Genomic_DNA"/>
</dbReference>
<dbReference type="PROSITE" id="PS50263">
    <property type="entry name" value="CN_HYDROLASE"/>
    <property type="match status" value="1"/>
</dbReference>
<dbReference type="Proteomes" id="UP000530928">
    <property type="component" value="Unassembled WGS sequence"/>
</dbReference>
<dbReference type="AlphaFoldDB" id="A0A7W0CGG7"/>
<dbReference type="Pfam" id="PF00795">
    <property type="entry name" value="CN_hydrolase"/>
    <property type="match status" value="1"/>
</dbReference>
<accession>A0A7W0CGG7</accession>
<evidence type="ECO:0000313" key="4">
    <source>
        <dbReference type="Proteomes" id="UP000530928"/>
    </source>
</evidence>
<evidence type="ECO:0000313" key="3">
    <source>
        <dbReference type="EMBL" id="MBA2890734.1"/>
    </source>
</evidence>
<dbReference type="PANTHER" id="PTHR43674:SF2">
    <property type="entry name" value="BETA-UREIDOPROPIONASE"/>
    <property type="match status" value="1"/>
</dbReference>
<evidence type="ECO:0000256" key="1">
    <source>
        <dbReference type="ARBA" id="ARBA00022801"/>
    </source>
</evidence>
<feature type="domain" description="CN hydrolase" evidence="2">
    <location>
        <begin position="17"/>
        <end position="279"/>
    </location>
</feature>
<keyword evidence="4" id="KW-1185">Reference proteome</keyword>
<dbReference type="GO" id="GO:0016811">
    <property type="term" value="F:hydrolase activity, acting on carbon-nitrogen (but not peptide) bonds, in linear amides"/>
    <property type="evidence" value="ECO:0007669"/>
    <property type="project" value="TreeGrafter"/>
</dbReference>
<evidence type="ECO:0000259" key="2">
    <source>
        <dbReference type="PROSITE" id="PS50263"/>
    </source>
</evidence>
<sequence>MERRFKTEVSAFRALALQIATKAVNGTADPRAEIMRAIGRAGTAVAGARAWAGPELRLVVLPEYFLTGFPMGESVARWRDLAAIAPDGPEYAALGEIASRHQIFLSGNAYESDPHFPELYFQTSFILGPAGEVILRYRRLHSMYSPSPYDVWDRYLEIYGIDAVFPVARTEIGALACIASEEILYPELARALALRGAEVFCHSTSEIASPSLTPKAVARRARAIENLAYVVSANSGGLDGIPIPRDSTNGGSELLDFEGRLLAQAGSGESIVAAAELDLAAVRRARSRPGMGNLPARVKTALWAQEYGRHDVERPNGLAHDVPDRAWFTRRQQDIIDRTRP</sequence>
<dbReference type="Gene3D" id="3.60.110.10">
    <property type="entry name" value="Carbon-nitrogen hydrolase"/>
    <property type="match status" value="1"/>
</dbReference>
<dbReference type="PANTHER" id="PTHR43674">
    <property type="entry name" value="NITRILASE C965.09-RELATED"/>
    <property type="match status" value="1"/>
</dbReference>
<comment type="caution">
    <text evidence="3">The sequence shown here is derived from an EMBL/GenBank/DDBJ whole genome shotgun (WGS) entry which is preliminary data.</text>
</comment>
<protein>
    <submittedName>
        <fullName evidence="3">Putative amidohydrolase</fullName>
    </submittedName>
</protein>
<name>A0A7W0CGG7_9ACTN</name>
<organism evidence="3 4">
    <name type="scientific">Nonomuraea soli</name>
    <dbReference type="NCBI Taxonomy" id="1032476"/>
    <lineage>
        <taxon>Bacteria</taxon>
        <taxon>Bacillati</taxon>
        <taxon>Actinomycetota</taxon>
        <taxon>Actinomycetes</taxon>
        <taxon>Streptosporangiales</taxon>
        <taxon>Streptosporangiaceae</taxon>
        <taxon>Nonomuraea</taxon>
    </lineage>
</organism>
<dbReference type="InterPro" id="IPR003010">
    <property type="entry name" value="C-N_Hydrolase"/>
</dbReference>
<gene>
    <name evidence="3" type="ORF">HNR30_002075</name>
</gene>
<keyword evidence="1 3" id="KW-0378">Hydrolase</keyword>
<dbReference type="InterPro" id="IPR036526">
    <property type="entry name" value="C-N_Hydrolase_sf"/>
</dbReference>
<dbReference type="InterPro" id="IPR050345">
    <property type="entry name" value="Aliph_Amidase/BUP"/>
</dbReference>